<dbReference type="GO" id="GO:0008202">
    <property type="term" value="P:steroid metabolic process"/>
    <property type="evidence" value="ECO:0007669"/>
    <property type="project" value="TreeGrafter"/>
</dbReference>
<gene>
    <name evidence="2" type="ORF">RRG08_059195</name>
</gene>
<dbReference type="GO" id="GO:0016491">
    <property type="term" value="F:oxidoreductase activity"/>
    <property type="evidence" value="ECO:0007669"/>
    <property type="project" value="TreeGrafter"/>
</dbReference>
<keyword evidence="3" id="KW-1185">Reference proteome</keyword>
<dbReference type="AlphaFoldDB" id="A0AAE1DFT1"/>
<evidence type="ECO:0000313" key="2">
    <source>
        <dbReference type="EMBL" id="KAK3767863.1"/>
    </source>
</evidence>
<feature type="transmembrane region" description="Helical" evidence="1">
    <location>
        <begin position="41"/>
        <end position="60"/>
    </location>
</feature>
<feature type="transmembrane region" description="Helical" evidence="1">
    <location>
        <begin position="66"/>
        <end position="87"/>
    </location>
</feature>
<keyword evidence="1" id="KW-1133">Transmembrane helix</keyword>
<dbReference type="PANTHER" id="PTHR43313">
    <property type="entry name" value="SHORT-CHAIN DEHYDROGENASE/REDUCTASE FAMILY 9C"/>
    <property type="match status" value="1"/>
</dbReference>
<dbReference type="PRINTS" id="PR00081">
    <property type="entry name" value="GDHRDH"/>
</dbReference>
<name>A0AAE1DFT1_9GAST</name>
<dbReference type="SUPFAM" id="SSF51735">
    <property type="entry name" value="NAD(P)-binding Rossmann-fold domains"/>
    <property type="match status" value="1"/>
</dbReference>
<protein>
    <submittedName>
        <fullName evidence="2">Uncharacterized protein</fullName>
    </submittedName>
</protein>
<keyword evidence="1" id="KW-0812">Transmembrane</keyword>
<dbReference type="InterPro" id="IPR036291">
    <property type="entry name" value="NAD(P)-bd_dom_sf"/>
</dbReference>
<proteinExistence type="predicted"/>
<keyword evidence="1" id="KW-0472">Membrane</keyword>
<dbReference type="Proteomes" id="UP001283361">
    <property type="component" value="Unassembled WGS sequence"/>
</dbReference>
<accession>A0AAE1DFT1</accession>
<dbReference type="InterPro" id="IPR002347">
    <property type="entry name" value="SDR_fam"/>
</dbReference>
<dbReference type="Gene3D" id="3.40.50.720">
    <property type="entry name" value="NAD(P)-binding Rossmann-like Domain"/>
    <property type="match status" value="1"/>
</dbReference>
<dbReference type="Pfam" id="PF00106">
    <property type="entry name" value="adh_short"/>
    <property type="match status" value="1"/>
</dbReference>
<organism evidence="2 3">
    <name type="scientific">Elysia crispata</name>
    <name type="common">lettuce slug</name>
    <dbReference type="NCBI Taxonomy" id="231223"/>
    <lineage>
        <taxon>Eukaryota</taxon>
        <taxon>Metazoa</taxon>
        <taxon>Spiralia</taxon>
        <taxon>Lophotrochozoa</taxon>
        <taxon>Mollusca</taxon>
        <taxon>Gastropoda</taxon>
        <taxon>Heterobranchia</taxon>
        <taxon>Euthyneura</taxon>
        <taxon>Panpulmonata</taxon>
        <taxon>Sacoglossa</taxon>
        <taxon>Placobranchoidea</taxon>
        <taxon>Plakobranchidae</taxon>
        <taxon>Elysia</taxon>
    </lineage>
</organism>
<reference evidence="2" key="1">
    <citation type="journal article" date="2023" name="G3 (Bethesda)">
        <title>A reference genome for the long-term kleptoplast-retaining sea slug Elysia crispata morphotype clarki.</title>
        <authorList>
            <person name="Eastman K.E."/>
            <person name="Pendleton A.L."/>
            <person name="Shaikh M.A."/>
            <person name="Suttiyut T."/>
            <person name="Ogas R."/>
            <person name="Tomko P."/>
            <person name="Gavelis G."/>
            <person name="Widhalm J.R."/>
            <person name="Wisecaver J.H."/>
        </authorList>
    </citation>
    <scope>NUCLEOTIDE SEQUENCE</scope>
    <source>
        <strain evidence="2">ECLA1</strain>
    </source>
</reference>
<comment type="caution">
    <text evidence="2">The sequence shown here is derived from an EMBL/GenBank/DDBJ whole genome shotgun (WGS) entry which is preliminary data.</text>
</comment>
<sequence length="395" mass="43012">MHNDSGRISDVVNPVPKVYDKPTPRIMDIVRNIKSMSLNQFLSLQVFEGVYVLALAFLPFLLAFRVVAYIILAGIALTTIVIGYRLLTLRLVNPEGKVVLITGCDSGFGNACARRLNADGYTVVAGCLDDQSEGAQCLQEIATGHLSVIKLDITDAQSVQSCATKLQTLCGGHGLWCLLNNAGVCSFGDVELSSLETYRHIMEVNVFGTLKITKACLPLLRVAKGRVVTMTGSTGLLAPPGYSAFSMSQFSLEAMCDSLRAEMSPFNVKVITVRPGNFFGATGMLNRTGMERLQNSLEDIRKTSNEEVLSAYGEKFLDRQYSQLSELSKSTAGSLAKVIDAIEDAVGNTKPYSQYLVDGGNQLLDVGNILIRLRPFLPTSLHDYLVSKLYQSKIN</sequence>
<evidence type="ECO:0000313" key="3">
    <source>
        <dbReference type="Proteomes" id="UP001283361"/>
    </source>
</evidence>
<dbReference type="EMBL" id="JAWDGP010004098">
    <property type="protein sequence ID" value="KAK3767863.1"/>
    <property type="molecule type" value="Genomic_DNA"/>
</dbReference>
<dbReference type="PANTHER" id="PTHR43313:SF36">
    <property type="entry name" value="D-BETA-HYDROXYBUTYRATE DEHYDROGENASE, MITOCHONDRIAL"/>
    <property type="match status" value="1"/>
</dbReference>
<evidence type="ECO:0000256" key="1">
    <source>
        <dbReference type="SAM" id="Phobius"/>
    </source>
</evidence>